<evidence type="ECO:0000256" key="1">
    <source>
        <dbReference type="ARBA" id="ARBA00001966"/>
    </source>
</evidence>
<evidence type="ECO:0000313" key="8">
    <source>
        <dbReference type="EMBL" id="MPN15566.1"/>
    </source>
</evidence>
<feature type="domain" description="Radical SAM core" evidence="7">
    <location>
        <begin position="1"/>
        <end position="172"/>
    </location>
</feature>
<dbReference type="GO" id="GO:0008168">
    <property type="term" value="F:methyltransferase activity"/>
    <property type="evidence" value="ECO:0007669"/>
    <property type="project" value="UniProtKB-KW"/>
</dbReference>
<dbReference type="InterPro" id="IPR013785">
    <property type="entry name" value="Aldolase_TIM"/>
</dbReference>
<keyword evidence="3" id="KW-0949">S-adenosyl-L-methionine</keyword>
<dbReference type="AlphaFoldDB" id="A0A645FPD3"/>
<keyword evidence="6" id="KW-0411">Iron-sulfur</keyword>
<dbReference type="GO" id="GO:0051539">
    <property type="term" value="F:4 iron, 4 sulfur cluster binding"/>
    <property type="evidence" value="ECO:0007669"/>
    <property type="project" value="UniProtKB-KW"/>
</dbReference>
<comment type="cofactor">
    <cofactor evidence="1">
        <name>[4Fe-4S] cluster</name>
        <dbReference type="ChEBI" id="CHEBI:49883"/>
    </cofactor>
</comment>
<dbReference type="InterPro" id="IPR058240">
    <property type="entry name" value="rSAM_sf"/>
</dbReference>
<dbReference type="GO" id="GO:0046872">
    <property type="term" value="F:metal ion binding"/>
    <property type="evidence" value="ECO:0007669"/>
    <property type="project" value="UniProtKB-KW"/>
</dbReference>
<dbReference type="GO" id="GO:0070475">
    <property type="term" value="P:rRNA base methylation"/>
    <property type="evidence" value="ECO:0007669"/>
    <property type="project" value="TreeGrafter"/>
</dbReference>
<keyword evidence="8" id="KW-0808">Transferase</keyword>
<keyword evidence="2" id="KW-0004">4Fe-4S</keyword>
<dbReference type="GO" id="GO:0030488">
    <property type="term" value="P:tRNA methylation"/>
    <property type="evidence" value="ECO:0007669"/>
    <property type="project" value="TreeGrafter"/>
</dbReference>
<keyword evidence="8" id="KW-0489">Methyltransferase</keyword>
<accession>A0A645FPD3</accession>
<evidence type="ECO:0000259" key="7">
    <source>
        <dbReference type="PROSITE" id="PS51918"/>
    </source>
</evidence>
<dbReference type="InterPro" id="IPR007197">
    <property type="entry name" value="rSAM"/>
</dbReference>
<protein>
    <submittedName>
        <fullName evidence="8">Putative dual-specificity RNA methyltransferase RlmN</fullName>
        <ecNumber evidence="8">2.1.1.192</ecNumber>
    </submittedName>
</protein>
<dbReference type="PROSITE" id="PS51918">
    <property type="entry name" value="RADICAL_SAM"/>
    <property type="match status" value="1"/>
</dbReference>
<evidence type="ECO:0000256" key="6">
    <source>
        <dbReference type="ARBA" id="ARBA00023014"/>
    </source>
</evidence>
<gene>
    <name evidence="8" type="primary">rlmN_45</name>
    <name evidence="8" type="ORF">SDC9_162900</name>
</gene>
<keyword evidence="4" id="KW-0479">Metal-binding</keyword>
<keyword evidence="5" id="KW-0408">Iron</keyword>
<organism evidence="8">
    <name type="scientific">bioreactor metagenome</name>
    <dbReference type="NCBI Taxonomy" id="1076179"/>
    <lineage>
        <taxon>unclassified sequences</taxon>
        <taxon>metagenomes</taxon>
        <taxon>ecological metagenomes</taxon>
    </lineage>
</organism>
<name>A0A645FPD3_9ZZZZ</name>
<evidence type="ECO:0000256" key="2">
    <source>
        <dbReference type="ARBA" id="ARBA00022485"/>
    </source>
</evidence>
<evidence type="ECO:0000256" key="4">
    <source>
        <dbReference type="ARBA" id="ARBA00022723"/>
    </source>
</evidence>
<dbReference type="PANTHER" id="PTHR30544">
    <property type="entry name" value="23S RRNA METHYLTRANSFERASE"/>
    <property type="match status" value="1"/>
</dbReference>
<dbReference type="EMBL" id="VSSQ01062377">
    <property type="protein sequence ID" value="MPN15566.1"/>
    <property type="molecule type" value="Genomic_DNA"/>
</dbReference>
<evidence type="ECO:0000256" key="5">
    <source>
        <dbReference type="ARBA" id="ARBA00023004"/>
    </source>
</evidence>
<dbReference type="SUPFAM" id="SSF102114">
    <property type="entry name" value="Radical SAM enzymes"/>
    <property type="match status" value="1"/>
</dbReference>
<dbReference type="Gene3D" id="3.20.20.70">
    <property type="entry name" value="Aldolase class I"/>
    <property type="match status" value="1"/>
</dbReference>
<dbReference type="EC" id="2.1.1.192" evidence="8"/>
<sequence length="206" mass="23635">MGIGEPLHNYLSLIESIHILRVRNGLNFPTDGITVSTVGVLNRLKRLREEHLKIQLVLSLHATNQSVRNRLIPGMKRNNIEETVKAFLSYGKRHNRKVTVAYLLFPGINDRISDKKQLAKWFRDENVRINLLPFNKTIGTFRCATAEQLQTFKKDLEALGLEVTIRKTEGRNIQAACGQLVIKHKNKFNSEANMKEKYNQKKCLGD</sequence>
<proteinExistence type="predicted"/>
<comment type="caution">
    <text evidence="8">The sequence shown here is derived from an EMBL/GenBank/DDBJ whole genome shotgun (WGS) entry which is preliminary data.</text>
</comment>
<evidence type="ECO:0000256" key="3">
    <source>
        <dbReference type="ARBA" id="ARBA00022691"/>
    </source>
</evidence>
<dbReference type="InterPro" id="IPR040072">
    <property type="entry name" value="Methyltransferase_A"/>
</dbReference>
<dbReference type="PANTHER" id="PTHR30544:SF5">
    <property type="entry name" value="RADICAL SAM CORE DOMAIN-CONTAINING PROTEIN"/>
    <property type="match status" value="1"/>
</dbReference>
<reference evidence="8" key="1">
    <citation type="submission" date="2019-08" db="EMBL/GenBank/DDBJ databases">
        <authorList>
            <person name="Kucharzyk K."/>
            <person name="Murdoch R.W."/>
            <person name="Higgins S."/>
            <person name="Loffler F."/>
        </authorList>
    </citation>
    <scope>NUCLEOTIDE SEQUENCE</scope>
</reference>